<evidence type="ECO:0000259" key="2">
    <source>
        <dbReference type="Pfam" id="PF01609"/>
    </source>
</evidence>
<dbReference type="GO" id="GO:0003677">
    <property type="term" value="F:DNA binding"/>
    <property type="evidence" value="ECO:0007669"/>
    <property type="project" value="InterPro"/>
</dbReference>
<accession>A0A7U7J4T1</accession>
<comment type="caution">
    <text evidence="3">The sequence shown here is derived from an EMBL/GenBank/DDBJ whole genome shotgun (WGS) entry which is preliminary data.</text>
</comment>
<evidence type="ECO:0000313" key="3">
    <source>
        <dbReference type="EMBL" id="CDH45561.1"/>
    </source>
</evidence>
<dbReference type="Proteomes" id="UP000019184">
    <property type="component" value="Unassembled WGS sequence"/>
</dbReference>
<feature type="compositionally biased region" description="Basic and acidic residues" evidence="1">
    <location>
        <begin position="310"/>
        <end position="320"/>
    </location>
</feature>
<organism evidence="3 4">
    <name type="scientific">Candidatus Contendobacter odensis Run_B_J11</name>
    <dbReference type="NCBI Taxonomy" id="1400861"/>
    <lineage>
        <taxon>Bacteria</taxon>
        <taxon>Pseudomonadati</taxon>
        <taxon>Pseudomonadota</taxon>
        <taxon>Gammaproteobacteria</taxon>
        <taxon>Candidatus Competibacteraceae</taxon>
        <taxon>Candidatus Contendibacter</taxon>
    </lineage>
</organism>
<evidence type="ECO:0000313" key="4">
    <source>
        <dbReference type="Proteomes" id="UP000019184"/>
    </source>
</evidence>
<dbReference type="Pfam" id="PF01609">
    <property type="entry name" value="DDE_Tnp_1"/>
    <property type="match status" value="1"/>
</dbReference>
<dbReference type="InterPro" id="IPR012337">
    <property type="entry name" value="RNaseH-like_sf"/>
</dbReference>
<feature type="domain" description="Transposase IS4-like" evidence="2">
    <location>
        <begin position="150"/>
        <end position="300"/>
    </location>
</feature>
<dbReference type="GO" id="GO:0006313">
    <property type="term" value="P:DNA transposition"/>
    <property type="evidence" value="ECO:0007669"/>
    <property type="project" value="InterPro"/>
</dbReference>
<dbReference type="InterPro" id="IPR002559">
    <property type="entry name" value="Transposase_11"/>
</dbReference>
<reference evidence="3 4" key="1">
    <citation type="journal article" date="2014" name="ISME J.">
        <title>Candidatus Competibacter-lineage genomes retrieved from metagenomes reveal functional metabolic diversity.</title>
        <authorList>
            <person name="McIlroy S.J."/>
            <person name="Albertsen M."/>
            <person name="Andresen E.K."/>
            <person name="Saunders A.M."/>
            <person name="Kristiansen R."/>
            <person name="Stokholm-Bjerregaard M."/>
            <person name="Nielsen K.L."/>
            <person name="Nielsen P.H."/>
        </authorList>
    </citation>
    <scope>NUCLEOTIDE SEQUENCE [LARGE SCALE GENOMIC DNA]</scope>
    <source>
        <strain evidence="3 4">Run_B_J11</strain>
    </source>
</reference>
<feature type="compositionally biased region" description="Low complexity" evidence="1">
    <location>
        <begin position="331"/>
        <end position="342"/>
    </location>
</feature>
<feature type="region of interest" description="Disordered" evidence="1">
    <location>
        <begin position="310"/>
        <end position="342"/>
    </location>
</feature>
<name>A0A7U7J4T1_9GAMM</name>
<keyword evidence="4" id="KW-1185">Reference proteome</keyword>
<dbReference type="SUPFAM" id="SSF53098">
    <property type="entry name" value="Ribonuclease H-like"/>
    <property type="match status" value="1"/>
</dbReference>
<proteinExistence type="predicted"/>
<evidence type="ECO:0000256" key="1">
    <source>
        <dbReference type="SAM" id="MobiDB-lite"/>
    </source>
</evidence>
<gene>
    <name evidence="3" type="ORF">BN874_2580002</name>
</gene>
<protein>
    <submittedName>
        <fullName evidence="3">Transposase</fullName>
    </submittedName>
</protein>
<sequence>MGTVRQLAAEVERGLREAHPTLRKTVITKVALVVGAMLEARTPNTVELAHLLPLDTERQDLREQWRRRLLKNPLLSGAALLEPWVRHALAAAGRNGQTVVLSLDQTDLGERFAVLMLGLVVGDRVLPRAWAVEAGPANLGFDRQRTLLEYVRDGLPAGVEVLLLADRFYPSTALLEWLHRQGWHYRLRLKSNLSVDPGFGDIVTTGDLATGYTERGLPDVCLFGGGVPTNLGILHEVGHPEPWIIAMDCVPTRAAVRDYGRRWSIEPMFSDFKSRGFDLEATPLRAPDRLDRLLVIMALAMHGCVRVGQEEARERPNPLEKKRKRRRIRTLGPLESSPAAPSLGLSAVFDCSGDDCKCNNPYPPSIASARR</sequence>
<dbReference type="AlphaFoldDB" id="A0A7U7J4T1"/>
<dbReference type="GO" id="GO:0004803">
    <property type="term" value="F:transposase activity"/>
    <property type="evidence" value="ECO:0007669"/>
    <property type="project" value="InterPro"/>
</dbReference>
<dbReference type="EMBL" id="CBTK010000177">
    <property type="protein sequence ID" value="CDH45561.1"/>
    <property type="molecule type" value="Genomic_DNA"/>
</dbReference>